<keyword evidence="2" id="KW-1185">Reference proteome</keyword>
<reference evidence="1" key="1">
    <citation type="submission" date="2020-02" db="EMBL/GenBank/DDBJ databases">
        <title>Genome sequencing of the panga catfish, Pangasius djambal.</title>
        <authorList>
            <person name="Wen M."/>
            <person name="Zahm M."/>
            <person name="Roques C."/>
            <person name="Cabau C."/>
            <person name="Klopp C."/>
            <person name="Donnadieu C."/>
            <person name="Jouanno E."/>
            <person name="Avarre J.-C."/>
            <person name="Campet M."/>
            <person name="Ha T."/>
            <person name="Dugue R."/>
            <person name="Lampietro C."/>
            <person name="Louis A."/>
            <person name="Herpin A."/>
            <person name="Echchiki A."/>
            <person name="Berthelot C."/>
            <person name="Parey E."/>
            <person name="Roest-Crollius H."/>
            <person name="Braasch I."/>
            <person name="Postlethwait J.H."/>
            <person name="Bobe J."/>
            <person name="Montfort J."/>
            <person name="Bouchez O."/>
            <person name="Begum T."/>
            <person name="Schartl M."/>
            <person name="Gustiano R."/>
            <person name="Guiguen Y."/>
        </authorList>
    </citation>
    <scope>NUCLEOTIDE SEQUENCE</scope>
    <source>
        <strain evidence="1">Pdj_M5554</strain>
    </source>
</reference>
<dbReference type="Proteomes" id="UP000830395">
    <property type="component" value="Chromosome 18"/>
</dbReference>
<evidence type="ECO:0000313" key="2">
    <source>
        <dbReference type="Proteomes" id="UP000830395"/>
    </source>
</evidence>
<gene>
    <name evidence="1" type="ORF">PDJAM_G00093050</name>
</gene>
<protein>
    <submittedName>
        <fullName evidence="1">Uncharacterized protein</fullName>
    </submittedName>
</protein>
<name>A0ACC5Z710_9TELE</name>
<organism evidence="1 2">
    <name type="scientific">Pangasius djambal</name>
    <dbReference type="NCBI Taxonomy" id="1691987"/>
    <lineage>
        <taxon>Eukaryota</taxon>
        <taxon>Metazoa</taxon>
        <taxon>Chordata</taxon>
        <taxon>Craniata</taxon>
        <taxon>Vertebrata</taxon>
        <taxon>Euteleostomi</taxon>
        <taxon>Actinopterygii</taxon>
        <taxon>Neopterygii</taxon>
        <taxon>Teleostei</taxon>
        <taxon>Ostariophysi</taxon>
        <taxon>Siluriformes</taxon>
        <taxon>Pangasiidae</taxon>
        <taxon>Pangasius</taxon>
    </lineage>
</organism>
<sequence>MDSQNQYHVSRPIYSTRAFEHVNERQVRQTKSLKERLSNSCSCSGKRIVRLIKGFFPILDWLPTYQLRQWLPGDIVSGITTGMVCALQGLAYSLLVNVGPVYGLYAAFFPILSYFILGTSRHLSVGPFPVTCLMMGSVVLNLTPDELFMKPGNGTNVNGTAAMVLNVAERDAKRVALSISMTVLIGLFQVGMGVVQVGFLVRYLSDPLVGGFTTAAALHVVVSQLKLIFNVPTGNYNDVLSLFYTIGDIFKNIKKSNMVDLIAGVLTIIVVMLVKEFNTKFQKKLPVPIPIEVIVTIIDAGVSYAVDLSTNYGSGIVRSIPRGFIPPQAPDASLFSSFVGASFSTAVVSYAIAISVAKVYAAKHDLVVDGNQELIAFGISNIFCGCFGGFVATTALSRTAIQESTGGKTQIAGIISALLVLIVIVALGPLLQPLQKSVLGGIVVANLKGMFMQVHDVPILWRKNRTDCIIWVFTFIACILLGLDIGLLGGVVFELGTVVIRTQFPSCSTFGNIPSTDIYKNLKDYKNIVECPGAKIFKCTAPIYFANIDYLKDRIKHIVGFDAVQVFKKRNKALKKIHSLIKKGKLKVTKSGLVSVDPLGVINEGFECERDPEQVEGGPQEVEDGARPDVDVEVQVDWTAALPVNVTVPKVDIHSLVMDFTAVSFLDVMAAKSLKLIIKEFLRIGVNVYIAGCDDEIIMKMESMGFFDEMVHRGMLFLSVHDAILYIKMETASDITEDPMIEKISQLHDDKESFSEDEDLIETYDNQHLAIHGLSS</sequence>
<accession>A0ACC5Z710</accession>
<dbReference type="EMBL" id="CM040992">
    <property type="protein sequence ID" value="MCJ8743347.1"/>
    <property type="molecule type" value="Genomic_DNA"/>
</dbReference>
<proteinExistence type="predicted"/>
<evidence type="ECO:0000313" key="1">
    <source>
        <dbReference type="EMBL" id="MCJ8743347.1"/>
    </source>
</evidence>
<comment type="caution">
    <text evidence="1">The sequence shown here is derived from an EMBL/GenBank/DDBJ whole genome shotgun (WGS) entry which is preliminary data.</text>
</comment>